<evidence type="ECO:0000313" key="2">
    <source>
        <dbReference type="EMBL" id="CAG1831537.1"/>
    </source>
</evidence>
<organism evidence="3">
    <name type="scientific">Musa acuminata subsp. malaccensis</name>
    <name type="common">Wild banana</name>
    <name type="synonym">Musa malaccensis</name>
    <dbReference type="NCBI Taxonomy" id="214687"/>
    <lineage>
        <taxon>Eukaryota</taxon>
        <taxon>Viridiplantae</taxon>
        <taxon>Streptophyta</taxon>
        <taxon>Embryophyta</taxon>
        <taxon>Tracheophyta</taxon>
        <taxon>Spermatophyta</taxon>
        <taxon>Magnoliopsida</taxon>
        <taxon>Liliopsida</taxon>
        <taxon>Zingiberales</taxon>
        <taxon>Musaceae</taxon>
        <taxon>Musa</taxon>
    </lineage>
</organism>
<reference evidence="3" key="1">
    <citation type="submission" date="2021-03" db="EMBL/GenBank/DDBJ databases">
        <authorList>
            <consortium name="Genoscope - CEA"/>
            <person name="William W."/>
        </authorList>
    </citation>
    <scope>NUCLEOTIDE SEQUENCE</scope>
    <source>
        <strain evidence="3">Doubled-haploid Pahang</strain>
    </source>
</reference>
<proteinExistence type="predicted"/>
<dbReference type="EMBL" id="HG996472">
    <property type="protein sequence ID" value="CAG1831537.1"/>
    <property type="molecule type" value="Genomic_DNA"/>
</dbReference>
<evidence type="ECO:0000313" key="3">
    <source>
        <dbReference type="EMBL" id="CAG1831539.1"/>
    </source>
</evidence>
<protein>
    <submittedName>
        <fullName evidence="3">(wild Malaysian banana) hypothetical protein</fullName>
    </submittedName>
</protein>
<name>A0A8D6ZLP6_MUSAM</name>
<gene>
    <name evidence="2" type="ORF">GSMUA_347910.1</name>
    <name evidence="3" type="ORF">GSMUA_347930.1</name>
</gene>
<dbReference type="EMBL" id="HG996472">
    <property type="protein sequence ID" value="CAG1831539.1"/>
    <property type="molecule type" value="Genomic_DNA"/>
</dbReference>
<accession>A0A8D6ZLP6</accession>
<sequence length="73" mass="8203">MPSLNSVRVERSTGDDVGHRSASTPPNYYLLLLVVPLYIMQCNTLDPTLVRSLSAEEIKSLRRRNMASDRRAA</sequence>
<feature type="region of interest" description="Disordered" evidence="1">
    <location>
        <begin position="1"/>
        <end position="24"/>
    </location>
</feature>
<dbReference type="AlphaFoldDB" id="A0A8D6ZLP6"/>
<feature type="compositionally biased region" description="Basic and acidic residues" evidence="1">
    <location>
        <begin position="8"/>
        <end position="19"/>
    </location>
</feature>
<evidence type="ECO:0000256" key="1">
    <source>
        <dbReference type="SAM" id="MobiDB-lite"/>
    </source>
</evidence>